<accession>A0A6A6BTH9</accession>
<feature type="compositionally biased region" description="Low complexity" evidence="1">
    <location>
        <begin position="281"/>
        <end position="290"/>
    </location>
</feature>
<evidence type="ECO:0000313" key="2">
    <source>
        <dbReference type="EMBL" id="KAF2146575.1"/>
    </source>
</evidence>
<feature type="compositionally biased region" description="Polar residues" evidence="1">
    <location>
        <begin position="232"/>
        <end position="242"/>
    </location>
</feature>
<organism evidence="2 3">
    <name type="scientific">Aplosporella prunicola CBS 121167</name>
    <dbReference type="NCBI Taxonomy" id="1176127"/>
    <lineage>
        <taxon>Eukaryota</taxon>
        <taxon>Fungi</taxon>
        <taxon>Dikarya</taxon>
        <taxon>Ascomycota</taxon>
        <taxon>Pezizomycotina</taxon>
        <taxon>Dothideomycetes</taxon>
        <taxon>Dothideomycetes incertae sedis</taxon>
        <taxon>Botryosphaeriales</taxon>
        <taxon>Aplosporellaceae</taxon>
        <taxon>Aplosporella</taxon>
    </lineage>
</organism>
<keyword evidence="3" id="KW-1185">Reference proteome</keyword>
<dbReference type="RefSeq" id="XP_033402284.1">
    <property type="nucleotide sequence ID" value="XM_033547020.1"/>
</dbReference>
<reference evidence="2" key="1">
    <citation type="journal article" date="2020" name="Stud. Mycol.">
        <title>101 Dothideomycetes genomes: a test case for predicting lifestyles and emergence of pathogens.</title>
        <authorList>
            <person name="Haridas S."/>
            <person name="Albert R."/>
            <person name="Binder M."/>
            <person name="Bloem J."/>
            <person name="Labutti K."/>
            <person name="Salamov A."/>
            <person name="Andreopoulos B."/>
            <person name="Baker S."/>
            <person name="Barry K."/>
            <person name="Bills G."/>
            <person name="Bluhm B."/>
            <person name="Cannon C."/>
            <person name="Castanera R."/>
            <person name="Culley D."/>
            <person name="Daum C."/>
            <person name="Ezra D."/>
            <person name="Gonzalez J."/>
            <person name="Henrissat B."/>
            <person name="Kuo A."/>
            <person name="Liang C."/>
            <person name="Lipzen A."/>
            <person name="Lutzoni F."/>
            <person name="Magnuson J."/>
            <person name="Mondo S."/>
            <person name="Nolan M."/>
            <person name="Ohm R."/>
            <person name="Pangilinan J."/>
            <person name="Park H.-J."/>
            <person name="Ramirez L."/>
            <person name="Alfaro M."/>
            <person name="Sun H."/>
            <person name="Tritt A."/>
            <person name="Yoshinaga Y."/>
            <person name="Zwiers L.-H."/>
            <person name="Turgeon B."/>
            <person name="Goodwin S."/>
            <person name="Spatafora J."/>
            <person name="Crous P."/>
            <person name="Grigoriev I."/>
        </authorList>
    </citation>
    <scope>NUCLEOTIDE SEQUENCE</scope>
    <source>
        <strain evidence="2">CBS 121167</strain>
    </source>
</reference>
<dbReference type="EMBL" id="ML995475">
    <property type="protein sequence ID" value="KAF2146575.1"/>
    <property type="molecule type" value="Genomic_DNA"/>
</dbReference>
<dbReference type="AlphaFoldDB" id="A0A6A6BTH9"/>
<evidence type="ECO:0000256" key="1">
    <source>
        <dbReference type="SAM" id="MobiDB-lite"/>
    </source>
</evidence>
<feature type="compositionally biased region" description="Basic residues" evidence="1">
    <location>
        <begin position="266"/>
        <end position="280"/>
    </location>
</feature>
<evidence type="ECO:0000313" key="3">
    <source>
        <dbReference type="Proteomes" id="UP000799438"/>
    </source>
</evidence>
<feature type="region of interest" description="Disordered" evidence="1">
    <location>
        <begin position="1"/>
        <end position="66"/>
    </location>
</feature>
<feature type="compositionally biased region" description="Low complexity" evidence="1">
    <location>
        <begin position="90"/>
        <end position="103"/>
    </location>
</feature>
<feature type="region of interest" description="Disordered" evidence="1">
    <location>
        <begin position="87"/>
        <end position="109"/>
    </location>
</feature>
<dbReference type="Proteomes" id="UP000799438">
    <property type="component" value="Unassembled WGS sequence"/>
</dbReference>
<dbReference type="GeneID" id="54304527"/>
<sequence>MQLARAQEMDEAQAAKQGSVCCSERMDGCSEGWPKDGRDYAQRESDVDSRVSREEQATSKSQRPWGHLCTSRAIISQSNEMIARRDDRAATAASPGGRRSIAGRGRGSIERSVKEDACPALSRCCVSRHPAHRHKHTPTHPQSHSIAQIKGRHEHFFFFTFNFSSPCVVDATQKRTRQPWPPPFLCTTHRGAAAPPSTTPPPPPPCSTLDGNNNPPVPTAMCGLLQTSLMQGRAPSAQSSPRCWSPLPCRRGPSAARRGSILPRQLRSRARLGPRHRSPRSSRFPGRLVY</sequence>
<feature type="compositionally biased region" description="Basic and acidic residues" evidence="1">
    <location>
        <begin position="24"/>
        <end position="57"/>
    </location>
</feature>
<gene>
    <name evidence="2" type="ORF">K452DRAFT_67618</name>
</gene>
<protein>
    <submittedName>
        <fullName evidence="2">Uncharacterized protein</fullName>
    </submittedName>
</protein>
<proteinExistence type="predicted"/>
<name>A0A6A6BTH9_9PEZI</name>
<feature type="region of interest" description="Disordered" evidence="1">
    <location>
        <begin position="232"/>
        <end position="290"/>
    </location>
</feature>